<reference evidence="1 2" key="1">
    <citation type="journal article" date="2019" name="Nat. Ecol. Evol.">
        <title>Megaphylogeny resolves global patterns of mushroom evolution.</title>
        <authorList>
            <person name="Varga T."/>
            <person name="Krizsan K."/>
            <person name="Foldi C."/>
            <person name="Dima B."/>
            <person name="Sanchez-Garcia M."/>
            <person name="Sanchez-Ramirez S."/>
            <person name="Szollosi G.J."/>
            <person name="Szarkandi J.G."/>
            <person name="Papp V."/>
            <person name="Albert L."/>
            <person name="Andreopoulos W."/>
            <person name="Angelini C."/>
            <person name="Antonin V."/>
            <person name="Barry K.W."/>
            <person name="Bougher N.L."/>
            <person name="Buchanan P."/>
            <person name="Buyck B."/>
            <person name="Bense V."/>
            <person name="Catcheside P."/>
            <person name="Chovatia M."/>
            <person name="Cooper J."/>
            <person name="Damon W."/>
            <person name="Desjardin D."/>
            <person name="Finy P."/>
            <person name="Geml J."/>
            <person name="Haridas S."/>
            <person name="Hughes K."/>
            <person name="Justo A."/>
            <person name="Karasinski D."/>
            <person name="Kautmanova I."/>
            <person name="Kiss B."/>
            <person name="Kocsube S."/>
            <person name="Kotiranta H."/>
            <person name="LaButti K.M."/>
            <person name="Lechner B.E."/>
            <person name="Liimatainen K."/>
            <person name="Lipzen A."/>
            <person name="Lukacs Z."/>
            <person name="Mihaltcheva S."/>
            <person name="Morgado L.N."/>
            <person name="Niskanen T."/>
            <person name="Noordeloos M.E."/>
            <person name="Ohm R.A."/>
            <person name="Ortiz-Santana B."/>
            <person name="Ovrebo C."/>
            <person name="Racz N."/>
            <person name="Riley R."/>
            <person name="Savchenko A."/>
            <person name="Shiryaev A."/>
            <person name="Soop K."/>
            <person name="Spirin V."/>
            <person name="Szebenyi C."/>
            <person name="Tomsovsky M."/>
            <person name="Tulloss R.E."/>
            <person name="Uehling J."/>
            <person name="Grigoriev I.V."/>
            <person name="Vagvolgyi C."/>
            <person name="Papp T."/>
            <person name="Martin F.M."/>
            <person name="Miettinen O."/>
            <person name="Hibbett D.S."/>
            <person name="Nagy L.G."/>
        </authorList>
    </citation>
    <scope>NUCLEOTIDE SEQUENCE [LARGE SCALE GENOMIC DNA]</scope>
    <source>
        <strain evidence="1 2">NL-1719</strain>
    </source>
</reference>
<accession>A0ACD3B8C6</accession>
<name>A0ACD3B8C6_9AGAR</name>
<sequence length="537" mass="60518">MALTDTRGIPIHPYSPVKEAHNDFYGFPSKPLSIYHTGPAWPLPLTWGIPKEARPICTHAIAPIWHELGKRIYTYFDSVELKWTSIDPVRFAEQHKEPGPLFLWVGVMPSTLSRGDAKDAAVRCKEILLEYEIHDVEIAFRESVFRRFNRRLGPQLLHHVDSFDPTADLVGPFTPALGLQIASKTFPYYEGTGCVYLCEGGESDRVFLLTTRHAVFPPSEYPNDFYHRKKNNIPWRPVIHLGSRAFQNTLEAIMDHIEGNHGMVDRFKDILEDLGEAVEGEPAKTTTSREMSEHRLADWKVSEARVNEFHANITRSWSAESQRILGHVVYAPAISVGTGDKPFAEDWALVELDRTKFDWDAFRGNVVHIRSTARLHPVDFMRKMYPDTETHAKMSYPGGSLMQLRDFVKDGELRSPTMLDKNGEECLIVVKNGAGTGVTLGRTTDIQAFIREYKDNVIQSTSMAIPIYSYSFEDGDFSGPGDSGAVIADANSRIVGMLVGGTGNIDFTDVTYALPYHFLDERIKEAFPNSYLYPISA</sequence>
<dbReference type="EMBL" id="ML208270">
    <property type="protein sequence ID" value="TFK74186.1"/>
    <property type="molecule type" value="Genomic_DNA"/>
</dbReference>
<evidence type="ECO:0000313" key="2">
    <source>
        <dbReference type="Proteomes" id="UP000308600"/>
    </source>
</evidence>
<organism evidence="1 2">
    <name type="scientific">Pluteus cervinus</name>
    <dbReference type="NCBI Taxonomy" id="181527"/>
    <lineage>
        <taxon>Eukaryota</taxon>
        <taxon>Fungi</taxon>
        <taxon>Dikarya</taxon>
        <taxon>Basidiomycota</taxon>
        <taxon>Agaricomycotina</taxon>
        <taxon>Agaricomycetes</taxon>
        <taxon>Agaricomycetidae</taxon>
        <taxon>Agaricales</taxon>
        <taxon>Pluteineae</taxon>
        <taxon>Pluteaceae</taxon>
        <taxon>Pluteus</taxon>
    </lineage>
</organism>
<protein>
    <submittedName>
        <fullName evidence="1">Uncharacterized protein</fullName>
    </submittedName>
</protein>
<gene>
    <name evidence="1" type="ORF">BDN72DRAFT_104242</name>
</gene>
<dbReference type="Proteomes" id="UP000308600">
    <property type="component" value="Unassembled WGS sequence"/>
</dbReference>
<proteinExistence type="predicted"/>
<keyword evidence="2" id="KW-1185">Reference proteome</keyword>
<evidence type="ECO:0000313" key="1">
    <source>
        <dbReference type="EMBL" id="TFK74186.1"/>
    </source>
</evidence>